<dbReference type="EMBL" id="MK071989">
    <property type="protein sequence ID" value="AYV76696.1"/>
    <property type="molecule type" value="Genomic_DNA"/>
</dbReference>
<sequence length="102" mass="12016">MFILKQDIISYCSSVLNKDDENKLAEKRLLINNTYSDDKFKISRDLLAECFYGASCRKILSDKRNRHGCYVCIEFISFNDLDTNAKQKYFDQADNELNYFTN</sequence>
<accession>A0A3G4ZP89</accession>
<proteinExistence type="predicted"/>
<reference evidence="1" key="1">
    <citation type="submission" date="2018-10" db="EMBL/GenBank/DDBJ databases">
        <title>Hidden diversity of soil giant viruses.</title>
        <authorList>
            <person name="Schulz F."/>
            <person name="Alteio L."/>
            <person name="Goudeau D."/>
            <person name="Ryan E.M."/>
            <person name="Malmstrom R.R."/>
            <person name="Blanchard J."/>
            <person name="Woyke T."/>
        </authorList>
    </citation>
    <scope>NUCLEOTIDE SEQUENCE</scope>
    <source>
        <strain evidence="1">TEV1</strain>
    </source>
</reference>
<protein>
    <submittedName>
        <fullName evidence="1">Uncharacterized protein</fullName>
    </submittedName>
</protein>
<gene>
    <name evidence="1" type="ORF">Terrestrivirus11_37</name>
</gene>
<name>A0A3G4ZP89_9VIRU</name>
<organism evidence="1">
    <name type="scientific">Terrestrivirus sp</name>
    <dbReference type="NCBI Taxonomy" id="2487775"/>
    <lineage>
        <taxon>Viruses</taxon>
        <taxon>Varidnaviria</taxon>
        <taxon>Bamfordvirae</taxon>
        <taxon>Nucleocytoviricota</taxon>
        <taxon>Megaviricetes</taxon>
        <taxon>Imitervirales</taxon>
        <taxon>Mimiviridae</taxon>
        <taxon>Klosneuvirinae</taxon>
    </lineage>
</organism>
<evidence type="ECO:0000313" key="1">
    <source>
        <dbReference type="EMBL" id="AYV76696.1"/>
    </source>
</evidence>